<dbReference type="EMBL" id="LK023314">
    <property type="protein sequence ID" value="CDS04013.1"/>
    <property type="molecule type" value="Genomic_DNA"/>
</dbReference>
<reference evidence="2" key="1">
    <citation type="journal article" date="2014" name="Genome Announc.">
        <title>De novo whole-genome sequence and genome annotation of Lichtheimia ramosa.</title>
        <authorList>
            <person name="Linde J."/>
            <person name="Schwartze V."/>
            <person name="Binder U."/>
            <person name="Lass-Florl C."/>
            <person name="Voigt K."/>
            <person name="Horn F."/>
        </authorList>
    </citation>
    <scope>NUCLEOTIDE SEQUENCE</scope>
    <source>
        <strain evidence="2">JMRC FSU:6197</strain>
    </source>
</reference>
<gene>
    <name evidence="2" type="ORF">LRAMOSA06968</name>
</gene>
<dbReference type="GO" id="GO:0019901">
    <property type="term" value="F:protein kinase binding"/>
    <property type="evidence" value="ECO:0007669"/>
    <property type="project" value="InterPro"/>
</dbReference>
<evidence type="ECO:0008006" key="3">
    <source>
        <dbReference type="Google" id="ProtNLM"/>
    </source>
</evidence>
<name>A0A077WCV7_9FUNG</name>
<dbReference type="OrthoDB" id="2280498at2759"/>
<dbReference type="PANTHER" id="PTHR15615:SF108">
    <property type="entry name" value="PROTEIN CNPPD1"/>
    <property type="match status" value="1"/>
</dbReference>
<feature type="region of interest" description="Disordered" evidence="1">
    <location>
        <begin position="172"/>
        <end position="191"/>
    </location>
</feature>
<feature type="compositionally biased region" description="Low complexity" evidence="1">
    <location>
        <begin position="172"/>
        <end position="189"/>
    </location>
</feature>
<protein>
    <recommendedName>
        <fullName evidence="3">Cyclin N-terminal domain-containing protein</fullName>
    </recommendedName>
</protein>
<evidence type="ECO:0000256" key="1">
    <source>
        <dbReference type="SAM" id="MobiDB-lite"/>
    </source>
</evidence>
<dbReference type="InterPro" id="IPR013922">
    <property type="entry name" value="Cyclin_PHO80-like"/>
</dbReference>
<dbReference type="GO" id="GO:0016538">
    <property type="term" value="F:cyclin-dependent protein serine/threonine kinase regulator activity"/>
    <property type="evidence" value="ECO:0007669"/>
    <property type="project" value="TreeGrafter"/>
</dbReference>
<sequence>MSLSVSLGDTTIESGRLCAIFVAFFFGPPLSNNSLMQWALQEYCHTLFTKTDASIEVVILSLIYAQRYLSAAAASTTVAPSSLSLPQGVTSEYLLMTVSCRLAFKWHDDRHMWWMEVNWEDASGIHGDTIDQCEWHFVETIGYQLFVSEEEYSSFMTLLKLLVAPTPPPTPQAALALPSSSSSSPPLVEVKPEPMTPLPAIKCETLSPHSLPYIPVKVEDLGDDSALLASLVAQGEDHGRSVSLPVTTNITDTIMRYSV</sequence>
<dbReference type="GO" id="GO:0005634">
    <property type="term" value="C:nucleus"/>
    <property type="evidence" value="ECO:0007669"/>
    <property type="project" value="TreeGrafter"/>
</dbReference>
<dbReference type="AlphaFoldDB" id="A0A077WCV7"/>
<dbReference type="CDD" id="cd20557">
    <property type="entry name" value="CYCLIN_ScPCL1-like"/>
    <property type="match status" value="1"/>
</dbReference>
<proteinExistence type="predicted"/>
<dbReference type="GO" id="GO:0000307">
    <property type="term" value="C:cyclin-dependent protein kinase holoenzyme complex"/>
    <property type="evidence" value="ECO:0007669"/>
    <property type="project" value="TreeGrafter"/>
</dbReference>
<organism evidence="2">
    <name type="scientific">Lichtheimia ramosa</name>
    <dbReference type="NCBI Taxonomy" id="688394"/>
    <lineage>
        <taxon>Eukaryota</taxon>
        <taxon>Fungi</taxon>
        <taxon>Fungi incertae sedis</taxon>
        <taxon>Mucoromycota</taxon>
        <taxon>Mucoromycotina</taxon>
        <taxon>Mucoromycetes</taxon>
        <taxon>Mucorales</taxon>
        <taxon>Lichtheimiaceae</taxon>
        <taxon>Lichtheimia</taxon>
    </lineage>
</organism>
<dbReference type="Gene3D" id="1.10.472.10">
    <property type="entry name" value="Cyclin-like"/>
    <property type="match status" value="1"/>
</dbReference>
<evidence type="ECO:0000313" key="2">
    <source>
        <dbReference type="EMBL" id="CDS04013.1"/>
    </source>
</evidence>
<accession>A0A077WCV7</accession>
<dbReference type="PANTHER" id="PTHR15615">
    <property type="match status" value="1"/>
</dbReference>